<comment type="caution">
    <text evidence="11">Lacks conserved residue(s) required for the propagation of feature annotation.</text>
</comment>
<reference evidence="12 13" key="1">
    <citation type="submission" date="2023-10" db="EMBL/GenBank/DDBJ databases">
        <title>Roseovarius strain S88 nov., isolated from a marine algae.</title>
        <authorList>
            <person name="Lee M.W."/>
            <person name="Lee J.K."/>
            <person name="Kim J.M."/>
            <person name="Choi D.G."/>
            <person name="Baek J.H."/>
            <person name="Bayburt H."/>
            <person name="Jung J.J."/>
            <person name="Han D.M."/>
            <person name="Jeon C.O."/>
        </authorList>
    </citation>
    <scope>NUCLEOTIDE SEQUENCE [LARGE SCALE GENOMIC DNA]</scope>
    <source>
        <strain evidence="12 13">S88</strain>
    </source>
</reference>
<sequence>MMGAGKTAVGKALAAMLDVPFLDSDVEIVAAANMSIKEIFERDGEAFFRDRESEVIERLLDEERGILSAGGGAFLSERNRAMIHDKGVSVWLKADLDLLWNRVKHKDTRPLLRTDNPFQTLKSLYEERLPRYQMADLEVEARPEYSIDTMAGHVRNALLGRKDVLEALS</sequence>
<accession>A0ABZ2HNG0</accession>
<dbReference type="InterPro" id="IPR027417">
    <property type="entry name" value="P-loop_NTPase"/>
</dbReference>
<dbReference type="PANTHER" id="PTHR21087:SF16">
    <property type="entry name" value="SHIKIMATE KINASE 1, CHLOROPLASTIC"/>
    <property type="match status" value="1"/>
</dbReference>
<comment type="catalytic activity">
    <reaction evidence="10 11">
        <text>shikimate + ATP = 3-phosphoshikimate + ADP + H(+)</text>
        <dbReference type="Rhea" id="RHEA:13121"/>
        <dbReference type="ChEBI" id="CHEBI:15378"/>
        <dbReference type="ChEBI" id="CHEBI:30616"/>
        <dbReference type="ChEBI" id="CHEBI:36208"/>
        <dbReference type="ChEBI" id="CHEBI:145989"/>
        <dbReference type="ChEBI" id="CHEBI:456216"/>
        <dbReference type="EC" id="2.7.1.71"/>
    </reaction>
</comment>
<protein>
    <recommendedName>
        <fullName evidence="3 11">Shikimate kinase</fullName>
        <shortName evidence="11">SK</shortName>
        <ecNumber evidence="3 11">2.7.1.71</ecNumber>
    </recommendedName>
</protein>
<feature type="binding site" evidence="11">
    <location>
        <position position="128"/>
    </location>
    <ligand>
        <name>substrate</name>
    </ligand>
</feature>
<feature type="binding site" evidence="11">
    <location>
        <position position="7"/>
    </location>
    <ligand>
        <name>Mg(2+)</name>
        <dbReference type="ChEBI" id="CHEBI:18420"/>
    </ligand>
</feature>
<dbReference type="CDD" id="cd00464">
    <property type="entry name" value="SK"/>
    <property type="match status" value="1"/>
</dbReference>
<evidence type="ECO:0000256" key="9">
    <source>
        <dbReference type="ARBA" id="ARBA00023141"/>
    </source>
</evidence>
<dbReference type="HAMAP" id="MF_00109">
    <property type="entry name" value="Shikimate_kinase"/>
    <property type="match status" value="1"/>
</dbReference>
<feature type="binding site" evidence="11">
    <location>
        <position position="109"/>
    </location>
    <ligand>
        <name>ATP</name>
        <dbReference type="ChEBI" id="CHEBI:30616"/>
    </ligand>
</feature>
<keyword evidence="9 11" id="KW-0057">Aromatic amino acid biosynthesis</keyword>
<evidence type="ECO:0000256" key="5">
    <source>
        <dbReference type="ARBA" id="ARBA00022679"/>
    </source>
</evidence>
<comment type="similarity">
    <text evidence="2 11">Belongs to the shikimate kinase family.</text>
</comment>
<keyword evidence="7 11" id="KW-0418">Kinase</keyword>
<evidence type="ECO:0000256" key="1">
    <source>
        <dbReference type="ARBA" id="ARBA00004842"/>
    </source>
</evidence>
<evidence type="ECO:0000256" key="3">
    <source>
        <dbReference type="ARBA" id="ARBA00012154"/>
    </source>
</evidence>
<keyword evidence="8 11" id="KW-0067">ATP-binding</keyword>
<keyword evidence="4 11" id="KW-0028">Amino-acid biosynthesis</keyword>
<comment type="subcellular location">
    <subcellularLocation>
        <location evidence="11">Cytoplasm</location>
    </subcellularLocation>
</comment>
<evidence type="ECO:0000256" key="11">
    <source>
        <dbReference type="HAMAP-Rule" id="MF_00109"/>
    </source>
</evidence>
<dbReference type="EC" id="2.7.1.71" evidence="3 11"/>
<gene>
    <name evidence="11" type="primary">aroK</name>
    <name evidence="12" type="ORF">RZ517_11035</name>
</gene>
<comment type="pathway">
    <text evidence="1 11">Metabolic intermediate biosynthesis; chorismate biosynthesis; chorismate from D-erythrose 4-phosphate and phosphoenolpyruvate: step 5/7.</text>
</comment>
<organism evidence="12 13">
    <name type="scientific">Roseovarius phycicola</name>
    <dbReference type="NCBI Taxonomy" id="3080976"/>
    <lineage>
        <taxon>Bacteria</taxon>
        <taxon>Pseudomonadati</taxon>
        <taxon>Pseudomonadota</taxon>
        <taxon>Alphaproteobacteria</taxon>
        <taxon>Rhodobacterales</taxon>
        <taxon>Roseobacteraceae</taxon>
        <taxon>Roseovarius</taxon>
    </lineage>
</organism>
<evidence type="ECO:0000313" key="13">
    <source>
        <dbReference type="Proteomes" id="UP001364156"/>
    </source>
</evidence>
<dbReference type="InterPro" id="IPR023000">
    <property type="entry name" value="Shikimate_kinase_CS"/>
</dbReference>
<dbReference type="Gene3D" id="3.40.50.300">
    <property type="entry name" value="P-loop containing nucleotide triphosphate hydrolases"/>
    <property type="match status" value="1"/>
</dbReference>
<dbReference type="GO" id="GO:0004765">
    <property type="term" value="F:shikimate kinase activity"/>
    <property type="evidence" value="ECO:0007669"/>
    <property type="project" value="UniProtKB-EC"/>
</dbReference>
<comment type="subunit">
    <text evidence="11">Monomer.</text>
</comment>
<dbReference type="EMBL" id="CP146069">
    <property type="protein sequence ID" value="WWR48334.1"/>
    <property type="molecule type" value="Genomic_DNA"/>
</dbReference>
<dbReference type="PROSITE" id="PS01128">
    <property type="entry name" value="SHIKIMATE_KINASE"/>
    <property type="match status" value="1"/>
</dbReference>
<dbReference type="RefSeq" id="WP_338551139.1">
    <property type="nucleotide sequence ID" value="NZ_CP146069.1"/>
</dbReference>
<feature type="binding site" evidence="11">
    <location>
        <begin position="3"/>
        <end position="8"/>
    </location>
    <ligand>
        <name>ATP</name>
        <dbReference type="ChEBI" id="CHEBI:30616"/>
    </ligand>
</feature>
<feature type="binding site" evidence="11">
    <location>
        <position position="25"/>
    </location>
    <ligand>
        <name>substrate</name>
    </ligand>
</feature>
<comment type="cofactor">
    <cofactor evidence="11">
        <name>Mg(2+)</name>
        <dbReference type="ChEBI" id="CHEBI:18420"/>
    </cofactor>
    <text evidence="11">Binds 1 Mg(2+) ion per subunit.</text>
</comment>
<name>A0ABZ2HNG0_9RHOB</name>
<keyword evidence="11" id="KW-0479">Metal-binding</keyword>
<dbReference type="SUPFAM" id="SSF52540">
    <property type="entry name" value="P-loop containing nucleoside triphosphate hydrolases"/>
    <property type="match status" value="1"/>
</dbReference>
<dbReference type="PRINTS" id="PR01100">
    <property type="entry name" value="SHIKIMTKNASE"/>
</dbReference>
<proteinExistence type="inferred from homology"/>
<evidence type="ECO:0000256" key="8">
    <source>
        <dbReference type="ARBA" id="ARBA00022840"/>
    </source>
</evidence>
<dbReference type="Proteomes" id="UP001364156">
    <property type="component" value="Chromosome"/>
</dbReference>
<evidence type="ECO:0000256" key="4">
    <source>
        <dbReference type="ARBA" id="ARBA00022605"/>
    </source>
</evidence>
<evidence type="ECO:0000256" key="6">
    <source>
        <dbReference type="ARBA" id="ARBA00022741"/>
    </source>
</evidence>
<dbReference type="InterPro" id="IPR031322">
    <property type="entry name" value="Shikimate/glucono_kinase"/>
</dbReference>
<feature type="binding site" evidence="11">
    <location>
        <position position="71"/>
    </location>
    <ligand>
        <name>substrate</name>
    </ligand>
</feature>
<dbReference type="Pfam" id="PF01202">
    <property type="entry name" value="SKI"/>
    <property type="match status" value="1"/>
</dbReference>
<comment type="function">
    <text evidence="11">Catalyzes the specific phosphorylation of the 3-hydroxyl group of shikimic acid using ATP as a cosubstrate.</text>
</comment>
<keyword evidence="13" id="KW-1185">Reference proteome</keyword>
<evidence type="ECO:0000256" key="7">
    <source>
        <dbReference type="ARBA" id="ARBA00022777"/>
    </source>
</evidence>
<feature type="binding site" evidence="11">
    <location>
        <position position="49"/>
    </location>
    <ligand>
        <name>substrate</name>
    </ligand>
</feature>
<keyword evidence="5 11" id="KW-0808">Transferase</keyword>
<dbReference type="NCBIfam" id="NF010552">
    <property type="entry name" value="PRK13946.1"/>
    <property type="match status" value="1"/>
</dbReference>
<keyword evidence="11" id="KW-0460">Magnesium</keyword>
<evidence type="ECO:0000313" key="12">
    <source>
        <dbReference type="EMBL" id="WWR48334.1"/>
    </source>
</evidence>
<dbReference type="PANTHER" id="PTHR21087">
    <property type="entry name" value="SHIKIMATE KINASE"/>
    <property type="match status" value="1"/>
</dbReference>
<evidence type="ECO:0000256" key="2">
    <source>
        <dbReference type="ARBA" id="ARBA00006997"/>
    </source>
</evidence>
<keyword evidence="11" id="KW-0963">Cytoplasm</keyword>
<evidence type="ECO:0000256" key="10">
    <source>
        <dbReference type="ARBA" id="ARBA00048567"/>
    </source>
</evidence>
<dbReference type="InterPro" id="IPR000623">
    <property type="entry name" value="Shikimate_kinase/TSH1"/>
</dbReference>
<keyword evidence="6 11" id="KW-0547">Nucleotide-binding</keyword>